<name>A0ABP0EG69_9ASCO</name>
<keyword evidence="3 7" id="KW-0479">Metal-binding</keyword>
<evidence type="ECO:0000256" key="1">
    <source>
        <dbReference type="ARBA" id="ARBA00006040"/>
    </source>
</evidence>
<evidence type="ECO:0000256" key="4">
    <source>
        <dbReference type="ARBA" id="ARBA00022801"/>
    </source>
</evidence>
<accession>A0ABP0EG69</accession>
<dbReference type="InterPro" id="IPR001567">
    <property type="entry name" value="Pept_M3A_M3B_dom"/>
</dbReference>
<organism evidence="10 11">
    <name type="scientific">[Candida] anglica</name>
    <dbReference type="NCBI Taxonomy" id="148631"/>
    <lineage>
        <taxon>Eukaryota</taxon>
        <taxon>Fungi</taxon>
        <taxon>Dikarya</taxon>
        <taxon>Ascomycota</taxon>
        <taxon>Saccharomycotina</taxon>
        <taxon>Pichiomycetes</taxon>
        <taxon>Debaryomycetaceae</taxon>
        <taxon>Kurtzmaniella</taxon>
    </lineage>
</organism>
<keyword evidence="6 7" id="KW-0482">Metalloprotease</keyword>
<dbReference type="PANTHER" id="PTHR11804">
    <property type="entry name" value="PROTEASE M3 THIMET OLIGOPEPTIDASE-RELATED"/>
    <property type="match status" value="1"/>
</dbReference>
<keyword evidence="8" id="KW-0175">Coiled coil</keyword>
<dbReference type="SUPFAM" id="SSF55486">
    <property type="entry name" value="Metalloproteases ('zincins'), catalytic domain"/>
    <property type="match status" value="1"/>
</dbReference>
<dbReference type="PANTHER" id="PTHR11804:SF84">
    <property type="entry name" value="SACCHAROLYSIN"/>
    <property type="match status" value="1"/>
</dbReference>
<evidence type="ECO:0000313" key="10">
    <source>
        <dbReference type="EMBL" id="CAK7907795.1"/>
    </source>
</evidence>
<evidence type="ECO:0000313" key="11">
    <source>
        <dbReference type="Proteomes" id="UP001497600"/>
    </source>
</evidence>
<dbReference type="Pfam" id="PF01432">
    <property type="entry name" value="Peptidase_M3"/>
    <property type="match status" value="1"/>
</dbReference>
<evidence type="ECO:0000256" key="2">
    <source>
        <dbReference type="ARBA" id="ARBA00022670"/>
    </source>
</evidence>
<keyword evidence="4 7" id="KW-0378">Hydrolase</keyword>
<dbReference type="Gene3D" id="1.10.1370.10">
    <property type="entry name" value="Neurolysin, domain 3"/>
    <property type="match status" value="1"/>
</dbReference>
<evidence type="ECO:0000256" key="5">
    <source>
        <dbReference type="ARBA" id="ARBA00022833"/>
    </source>
</evidence>
<feature type="coiled-coil region" evidence="8">
    <location>
        <begin position="140"/>
        <end position="167"/>
    </location>
</feature>
<keyword evidence="2 7" id="KW-0645">Protease</keyword>
<dbReference type="Gene3D" id="1.20.1050.40">
    <property type="entry name" value="Endopeptidase. Chain P, domain 1"/>
    <property type="match status" value="1"/>
</dbReference>
<dbReference type="CDD" id="cd06455">
    <property type="entry name" value="M3A_TOP"/>
    <property type="match status" value="1"/>
</dbReference>
<dbReference type="Proteomes" id="UP001497600">
    <property type="component" value="Chromosome E"/>
</dbReference>
<feature type="domain" description="Peptidase M3A/M3B catalytic" evidence="9">
    <location>
        <begin position="211"/>
        <end position="675"/>
    </location>
</feature>
<dbReference type="EMBL" id="OZ004257">
    <property type="protein sequence ID" value="CAK7907795.1"/>
    <property type="molecule type" value="Genomic_DNA"/>
</dbReference>
<dbReference type="InterPro" id="IPR024080">
    <property type="entry name" value="Neurolysin/TOP_N"/>
</dbReference>
<evidence type="ECO:0000259" key="9">
    <source>
        <dbReference type="Pfam" id="PF01432"/>
    </source>
</evidence>
<proteinExistence type="inferred from homology"/>
<reference evidence="10 11" key="1">
    <citation type="submission" date="2024-01" db="EMBL/GenBank/DDBJ databases">
        <authorList>
            <consortium name="Genoscope - CEA"/>
            <person name="William W."/>
        </authorList>
    </citation>
    <scope>NUCLEOTIDE SEQUENCE [LARGE SCALE GENOMIC DNA]</scope>
    <source>
        <strain evidence="10 11">29B2s-10</strain>
    </source>
</reference>
<keyword evidence="5 7" id="KW-0862">Zinc</keyword>
<evidence type="ECO:0000256" key="8">
    <source>
        <dbReference type="SAM" id="Coils"/>
    </source>
</evidence>
<evidence type="ECO:0000256" key="3">
    <source>
        <dbReference type="ARBA" id="ARBA00022723"/>
    </source>
</evidence>
<dbReference type="Gene3D" id="3.40.390.10">
    <property type="entry name" value="Collagenase (Catalytic Domain)"/>
    <property type="match status" value="1"/>
</dbReference>
<sequence length="676" mass="78392">MSISTPTTPPNWDHTPEQVIELTKEFIDRYIKLNDEIVAIESPTVDNVLIPLARHENKEDHLANQLSFYQYVSDNKELRDAAQEASRLVDSAFIEQGMRVDLYNVFQKVNESKDEIKDPETKRFLEKVVTAFKRNGLHLQEEQRNKLKELQKKLADLGLEFSKNSNEEEGFELFTKEELEGVPESVVSQFEKDEESGKYKMTFKYPDIFPVLKYAKHQETRKRAFIGDANKLKQNAPLLENLISTRFEVAKLLGYSTYSEYVLEERLAKNEKRVLDFLGDLQKKLTPLAVKELEKLKQLKDEDFQERGLEIQDEYYIWDNRFYDNLMLEKEYQVDNAKIAEYFPLESTVSKMLGFYERIFDISVVELKDDDENKKIWHSDVKQFAVYQNINHGSPKNEFIGWLYFDLHPRKGKYGHAANFGLAPGYLKEDGETRSRPVTALVCNFTKPSKDKPSLLKHDEVVTFFHELGHGMHDLLGRTKYGRFHGTNVPRDFVEAPSQSFEYWTWSVNEIKSLSSHFETGEQLDDDLIAQLVKSKNVNGALANLRQLHFAFFDMKLHTISKEEDLRKVDLVSLWNNLREEICLISNGGIDTYGYGSFGHIAGGYESGYYGYLFSKVYADDIYYSIFKKDPLNVENGMKYRDSVLSKGDSRDVLESLVELLGREPTLDAFLEELGL</sequence>
<keyword evidence="11" id="KW-1185">Reference proteome</keyword>
<dbReference type="InterPro" id="IPR024077">
    <property type="entry name" value="Neurolysin/TOP_dom2"/>
</dbReference>
<dbReference type="InterPro" id="IPR024079">
    <property type="entry name" value="MetalloPept_cat_dom_sf"/>
</dbReference>
<protein>
    <submittedName>
        <fullName evidence="10">Saccharolysin</fullName>
    </submittedName>
</protein>
<dbReference type="InterPro" id="IPR045090">
    <property type="entry name" value="Pept_M3A_M3B"/>
</dbReference>
<evidence type="ECO:0000256" key="7">
    <source>
        <dbReference type="RuleBase" id="RU003435"/>
    </source>
</evidence>
<comment type="cofactor">
    <cofactor evidence="7">
        <name>Zn(2+)</name>
        <dbReference type="ChEBI" id="CHEBI:29105"/>
    </cofactor>
    <text evidence="7">Binds 1 zinc ion.</text>
</comment>
<gene>
    <name evidence="10" type="primary">PRD1</name>
    <name evidence="10" type="ORF">CAAN4_E07074</name>
</gene>
<evidence type="ECO:0000256" key="6">
    <source>
        <dbReference type="ARBA" id="ARBA00023049"/>
    </source>
</evidence>
<comment type="similarity">
    <text evidence="1 7">Belongs to the peptidase M3 family.</text>
</comment>